<dbReference type="InterPro" id="IPR000620">
    <property type="entry name" value="EamA_dom"/>
</dbReference>
<dbReference type="Pfam" id="PF00892">
    <property type="entry name" value="EamA"/>
    <property type="match status" value="2"/>
</dbReference>
<feature type="transmembrane region" description="Helical" evidence="6">
    <location>
        <begin position="66"/>
        <end position="90"/>
    </location>
</feature>
<feature type="transmembrane region" description="Helical" evidence="6">
    <location>
        <begin position="96"/>
        <end position="116"/>
    </location>
</feature>
<gene>
    <name evidence="8" type="ORF">SAMN04487859_1243</name>
</gene>
<comment type="similarity">
    <text evidence="2">Belongs to the EamA transporter family.</text>
</comment>
<name>A0A1I5G250_9RHOB</name>
<feature type="transmembrane region" description="Helical" evidence="6">
    <location>
        <begin position="35"/>
        <end position="54"/>
    </location>
</feature>
<dbReference type="InterPro" id="IPR037185">
    <property type="entry name" value="EmrE-like"/>
</dbReference>
<dbReference type="PANTHER" id="PTHR32322">
    <property type="entry name" value="INNER MEMBRANE TRANSPORTER"/>
    <property type="match status" value="1"/>
</dbReference>
<feature type="transmembrane region" description="Helical" evidence="6">
    <location>
        <begin position="270"/>
        <end position="288"/>
    </location>
</feature>
<dbReference type="Proteomes" id="UP000198599">
    <property type="component" value="Unassembled WGS sequence"/>
</dbReference>
<accession>A0A1I5G250</accession>
<reference evidence="9" key="1">
    <citation type="submission" date="2016-10" db="EMBL/GenBank/DDBJ databases">
        <authorList>
            <person name="Varghese N."/>
            <person name="Submissions S."/>
        </authorList>
    </citation>
    <scope>NUCLEOTIDE SEQUENCE [LARGE SCALE GENOMIC DNA]</scope>
    <source>
        <strain evidence="9">DSM 28463</strain>
    </source>
</reference>
<evidence type="ECO:0000256" key="1">
    <source>
        <dbReference type="ARBA" id="ARBA00004141"/>
    </source>
</evidence>
<feature type="domain" description="EamA" evidence="7">
    <location>
        <begin position="9"/>
        <end position="140"/>
    </location>
</feature>
<dbReference type="RefSeq" id="WP_245736457.1">
    <property type="nucleotide sequence ID" value="NZ_FOVP01000024.1"/>
</dbReference>
<dbReference type="EMBL" id="FOVP01000024">
    <property type="protein sequence ID" value="SFO29651.1"/>
    <property type="molecule type" value="Genomic_DNA"/>
</dbReference>
<dbReference type="STRING" id="1005928.SAMN04487859_1243"/>
<dbReference type="InterPro" id="IPR050638">
    <property type="entry name" value="AA-Vitamin_Transporters"/>
</dbReference>
<sequence length="315" mass="33218">MRDRAGLTLALMAMGAGWGLSVALAKIAVSTGHQPFGLIFWQLVISVVVLGAITRARGKRLELGHAYWRLFIMVALFGAVLPDIFFYASAARLPGGVMAIVISTVPMFSLPIAILLGNESFVWRRMLGLCLGLAGIALLIGPEASLPDRAMAAFVPLALVAPLLYATEGNLVARWGTQGLDSVQTLLAASLIGAVLMLPLALLSGQWIDPLAGFGAPEAALVAGAVIHALVYAGYVWMVGRAGSVFAAQTSYLVTGFGVLWSIWLLQEVYSPYIWAALGLMLGGIFLVQPRARIGLAPVPVIGDTDVKPHEGSDT</sequence>
<keyword evidence="5 6" id="KW-0472">Membrane</keyword>
<evidence type="ECO:0000256" key="6">
    <source>
        <dbReference type="SAM" id="Phobius"/>
    </source>
</evidence>
<protein>
    <submittedName>
        <fullName evidence="8">Permease of the drug/metabolite transporter (DMT) superfamily</fullName>
    </submittedName>
</protein>
<dbReference type="SUPFAM" id="SSF103481">
    <property type="entry name" value="Multidrug resistance efflux transporter EmrE"/>
    <property type="match status" value="2"/>
</dbReference>
<dbReference type="AlphaFoldDB" id="A0A1I5G250"/>
<organism evidence="8 9">
    <name type="scientific">Roseovarius lutimaris</name>
    <dbReference type="NCBI Taxonomy" id="1005928"/>
    <lineage>
        <taxon>Bacteria</taxon>
        <taxon>Pseudomonadati</taxon>
        <taxon>Pseudomonadota</taxon>
        <taxon>Alphaproteobacteria</taxon>
        <taxon>Rhodobacterales</taxon>
        <taxon>Roseobacteraceae</taxon>
        <taxon>Roseovarius</taxon>
    </lineage>
</organism>
<keyword evidence="4 6" id="KW-1133">Transmembrane helix</keyword>
<dbReference type="PANTHER" id="PTHR32322:SF2">
    <property type="entry name" value="EAMA DOMAIN-CONTAINING PROTEIN"/>
    <property type="match status" value="1"/>
</dbReference>
<evidence type="ECO:0000313" key="8">
    <source>
        <dbReference type="EMBL" id="SFO29651.1"/>
    </source>
</evidence>
<feature type="domain" description="EamA" evidence="7">
    <location>
        <begin position="157"/>
        <end position="288"/>
    </location>
</feature>
<feature type="transmembrane region" description="Helical" evidence="6">
    <location>
        <begin position="185"/>
        <end position="208"/>
    </location>
</feature>
<evidence type="ECO:0000313" key="9">
    <source>
        <dbReference type="Proteomes" id="UP000198599"/>
    </source>
</evidence>
<keyword evidence="9" id="KW-1185">Reference proteome</keyword>
<evidence type="ECO:0000256" key="2">
    <source>
        <dbReference type="ARBA" id="ARBA00007362"/>
    </source>
</evidence>
<feature type="transmembrane region" description="Helical" evidence="6">
    <location>
        <begin position="153"/>
        <end position="173"/>
    </location>
</feature>
<proteinExistence type="inferred from homology"/>
<evidence type="ECO:0000256" key="4">
    <source>
        <dbReference type="ARBA" id="ARBA00022989"/>
    </source>
</evidence>
<dbReference type="GO" id="GO:0016020">
    <property type="term" value="C:membrane"/>
    <property type="evidence" value="ECO:0007669"/>
    <property type="project" value="UniProtKB-SubCell"/>
</dbReference>
<evidence type="ECO:0000256" key="3">
    <source>
        <dbReference type="ARBA" id="ARBA00022692"/>
    </source>
</evidence>
<feature type="transmembrane region" description="Helical" evidence="6">
    <location>
        <begin position="245"/>
        <end position="264"/>
    </location>
</feature>
<evidence type="ECO:0000256" key="5">
    <source>
        <dbReference type="ARBA" id="ARBA00023136"/>
    </source>
</evidence>
<keyword evidence="3 6" id="KW-0812">Transmembrane</keyword>
<feature type="transmembrane region" description="Helical" evidence="6">
    <location>
        <begin position="220"/>
        <end position="238"/>
    </location>
</feature>
<feature type="transmembrane region" description="Helical" evidence="6">
    <location>
        <begin position="123"/>
        <end position="141"/>
    </location>
</feature>
<comment type="subcellular location">
    <subcellularLocation>
        <location evidence="1">Membrane</location>
        <topology evidence="1">Multi-pass membrane protein</topology>
    </subcellularLocation>
</comment>
<evidence type="ECO:0000259" key="7">
    <source>
        <dbReference type="Pfam" id="PF00892"/>
    </source>
</evidence>